<dbReference type="Proteomes" id="UP000245370">
    <property type="component" value="Unassembled WGS sequence"/>
</dbReference>
<evidence type="ECO:0000313" key="3">
    <source>
        <dbReference type="Proteomes" id="UP000245370"/>
    </source>
</evidence>
<reference evidence="2 3" key="1">
    <citation type="submission" date="2018-05" db="EMBL/GenBank/DDBJ databases">
        <title>Brumimicrobium oceani sp. nov., isolated from coastal sediment.</title>
        <authorList>
            <person name="Kou Y."/>
        </authorList>
    </citation>
    <scope>NUCLEOTIDE SEQUENCE [LARGE SCALE GENOMIC DNA]</scope>
    <source>
        <strain evidence="2 3">C305</strain>
    </source>
</reference>
<dbReference type="OrthoDB" id="1467019at2"/>
<keyword evidence="3" id="KW-1185">Reference proteome</keyword>
<organism evidence="2 3">
    <name type="scientific">Brumimicrobium oceani</name>
    <dbReference type="NCBI Taxonomy" id="2100725"/>
    <lineage>
        <taxon>Bacteria</taxon>
        <taxon>Pseudomonadati</taxon>
        <taxon>Bacteroidota</taxon>
        <taxon>Flavobacteriia</taxon>
        <taxon>Flavobacteriales</taxon>
        <taxon>Crocinitomicaceae</taxon>
        <taxon>Brumimicrobium</taxon>
    </lineage>
</organism>
<proteinExistence type="predicted"/>
<keyword evidence="1" id="KW-1133">Transmembrane helix</keyword>
<evidence type="ECO:0000256" key="1">
    <source>
        <dbReference type="SAM" id="Phobius"/>
    </source>
</evidence>
<dbReference type="EMBL" id="QFRJ01000003">
    <property type="protein sequence ID" value="PWH86142.1"/>
    <property type="molecule type" value="Genomic_DNA"/>
</dbReference>
<dbReference type="RefSeq" id="WP_109358950.1">
    <property type="nucleotide sequence ID" value="NZ_QFRJ01000003.1"/>
</dbReference>
<dbReference type="AlphaFoldDB" id="A0A2U2XEB1"/>
<evidence type="ECO:0000313" key="2">
    <source>
        <dbReference type="EMBL" id="PWH86142.1"/>
    </source>
</evidence>
<protein>
    <submittedName>
        <fullName evidence="2">Uncharacterized protein</fullName>
    </submittedName>
</protein>
<feature type="transmembrane region" description="Helical" evidence="1">
    <location>
        <begin position="34"/>
        <end position="52"/>
    </location>
</feature>
<sequence length="200" mass="23017">MKKFTAFVLSLLTIVVFASIAWLLYSNFQTTPVVIINLVIMMTGVMLAFIVYNRVMVSSDKSSIQVNTDHFPYIERALIYVMPQDFVSKLEKNKGKIFMVSTDVVESDISLKDGDFNRLTDTITLRYTNGVSTKIRGSRTVAVGDNQFLFYGFDELIHIKGKTELIYQWEEDRLVQQVNGELVSINIPDRMPVYIFDWKE</sequence>
<gene>
    <name evidence="2" type="ORF">DIT68_06195</name>
</gene>
<comment type="caution">
    <text evidence="2">The sequence shown here is derived from an EMBL/GenBank/DDBJ whole genome shotgun (WGS) entry which is preliminary data.</text>
</comment>
<reference evidence="2 3" key="2">
    <citation type="submission" date="2018-05" db="EMBL/GenBank/DDBJ databases">
        <authorList>
            <person name="Lanie J.A."/>
            <person name="Ng W.-L."/>
            <person name="Kazmierczak K.M."/>
            <person name="Andrzejewski T.M."/>
            <person name="Davidsen T.M."/>
            <person name="Wayne K.J."/>
            <person name="Tettelin H."/>
            <person name="Glass J.I."/>
            <person name="Rusch D."/>
            <person name="Podicherti R."/>
            <person name="Tsui H.-C.T."/>
            <person name="Winkler M.E."/>
        </authorList>
    </citation>
    <scope>NUCLEOTIDE SEQUENCE [LARGE SCALE GENOMIC DNA]</scope>
    <source>
        <strain evidence="2 3">C305</strain>
    </source>
</reference>
<accession>A0A2U2XEB1</accession>
<name>A0A2U2XEB1_9FLAO</name>
<keyword evidence="1" id="KW-0472">Membrane</keyword>
<keyword evidence="1" id="KW-0812">Transmembrane</keyword>